<dbReference type="PROSITE" id="PS50889">
    <property type="entry name" value="S4"/>
    <property type="match status" value="1"/>
</dbReference>
<dbReference type="CDD" id="cd02553">
    <property type="entry name" value="PseudoU_synth_RsuA"/>
    <property type="match status" value="1"/>
</dbReference>
<sequence>MRLDKVLEQQQIGSRKAVRRLFQRGLVCVNGQTVRNEGLNVEPAFHQIEVAGKELIFAGHTYFMMNKPQGAVTAVSDSEHMTVIDLIEDGERTPKLYPVGRLDRDTEGLLLITDNGQLGYELMHPSKKVTKRYEVVVNEALHSQDCRRFSEGITFIGGTRCQPAKLTILSSSPKESRAYLDITEGKFHQVKKMFLSVGKKVIFLKRISMGPLQLTPELLPGEYRRLNRDELELLLPYFETKNRNE</sequence>
<dbReference type="Proteomes" id="UP000673375">
    <property type="component" value="Unassembled WGS sequence"/>
</dbReference>
<dbReference type="InterPro" id="IPR050343">
    <property type="entry name" value="RsuA_PseudoU_synthase"/>
</dbReference>
<keyword evidence="3 5" id="KW-0413">Isomerase</keyword>
<dbReference type="InterPro" id="IPR018496">
    <property type="entry name" value="PsdUridine_synth_RsuA/RluB_CS"/>
</dbReference>
<organism evidence="7 8">
    <name type="scientific">Enterococcus larvae</name>
    <dbReference type="NCBI Taxonomy" id="2794352"/>
    <lineage>
        <taxon>Bacteria</taxon>
        <taxon>Bacillati</taxon>
        <taxon>Bacillota</taxon>
        <taxon>Bacilli</taxon>
        <taxon>Lactobacillales</taxon>
        <taxon>Enterococcaceae</taxon>
        <taxon>Enterococcus</taxon>
    </lineage>
</organism>
<reference evidence="7 8" key="1">
    <citation type="submission" date="2020-12" db="EMBL/GenBank/DDBJ databases">
        <title>Vagococcus allomyrinae sp. nov. and Enterococcus lavae sp. nov., isolated from the larvae of Allomyrina dichotoma.</title>
        <authorList>
            <person name="Lee S.D."/>
        </authorList>
    </citation>
    <scope>NUCLEOTIDE SEQUENCE [LARGE SCALE GENOMIC DNA]</scope>
    <source>
        <strain evidence="7 8">BWM-S5</strain>
    </source>
</reference>
<dbReference type="InterPro" id="IPR036986">
    <property type="entry name" value="S4_RNA-bd_sf"/>
</dbReference>
<evidence type="ECO:0000256" key="5">
    <source>
        <dbReference type="RuleBase" id="RU003887"/>
    </source>
</evidence>
<feature type="domain" description="RNA-binding S4" evidence="6">
    <location>
        <begin position="1"/>
        <end position="60"/>
    </location>
</feature>
<dbReference type="Gene3D" id="3.30.70.1560">
    <property type="entry name" value="Alpha-L RNA-binding motif"/>
    <property type="match status" value="1"/>
</dbReference>
<dbReference type="CDD" id="cd00165">
    <property type="entry name" value="S4"/>
    <property type="match status" value="1"/>
</dbReference>
<dbReference type="InterPro" id="IPR002942">
    <property type="entry name" value="S4_RNA-bd"/>
</dbReference>
<dbReference type="InterPro" id="IPR020094">
    <property type="entry name" value="TruA/RsuA/RluB/E/F_N"/>
</dbReference>
<dbReference type="PANTHER" id="PTHR47683">
    <property type="entry name" value="PSEUDOURIDINE SYNTHASE FAMILY PROTEIN-RELATED"/>
    <property type="match status" value="1"/>
</dbReference>
<gene>
    <name evidence="7" type="ORF">I6N96_10945</name>
</gene>
<evidence type="ECO:0000256" key="4">
    <source>
        <dbReference type="PROSITE-ProRule" id="PRU00182"/>
    </source>
</evidence>
<evidence type="ECO:0000259" key="6">
    <source>
        <dbReference type="SMART" id="SM00363"/>
    </source>
</evidence>
<proteinExistence type="inferred from homology"/>
<comment type="caution">
    <text evidence="7">The sequence shown here is derived from an EMBL/GenBank/DDBJ whole genome shotgun (WGS) entry which is preliminary data.</text>
</comment>
<dbReference type="InterPro" id="IPR006145">
    <property type="entry name" value="PsdUridine_synth_RsuA/RluA"/>
</dbReference>
<dbReference type="Pfam" id="PF00849">
    <property type="entry name" value="PseudoU_synth_2"/>
    <property type="match status" value="1"/>
</dbReference>
<dbReference type="InterPro" id="IPR042092">
    <property type="entry name" value="PsdUridine_s_RsuA/RluB/E/F_cat"/>
</dbReference>
<dbReference type="PANTHER" id="PTHR47683:SF4">
    <property type="entry name" value="PSEUDOURIDINE SYNTHASE"/>
    <property type="match status" value="1"/>
</dbReference>
<evidence type="ECO:0000256" key="3">
    <source>
        <dbReference type="ARBA" id="ARBA00023235"/>
    </source>
</evidence>
<dbReference type="Gene3D" id="3.30.70.580">
    <property type="entry name" value="Pseudouridine synthase I, catalytic domain, N-terminal subdomain"/>
    <property type="match status" value="1"/>
</dbReference>
<dbReference type="NCBIfam" id="TIGR00093">
    <property type="entry name" value="pseudouridine synthase"/>
    <property type="match status" value="1"/>
</dbReference>
<name>A0ABS4CK00_9ENTE</name>
<dbReference type="EMBL" id="JAEDXU010000005">
    <property type="protein sequence ID" value="MBP1046783.1"/>
    <property type="molecule type" value="Genomic_DNA"/>
</dbReference>
<protein>
    <recommendedName>
        <fullName evidence="5">Pseudouridine synthase</fullName>
        <ecNumber evidence="5">5.4.99.-</ecNumber>
    </recommendedName>
</protein>
<dbReference type="SUPFAM" id="SSF55120">
    <property type="entry name" value="Pseudouridine synthase"/>
    <property type="match status" value="1"/>
</dbReference>
<evidence type="ECO:0000313" key="7">
    <source>
        <dbReference type="EMBL" id="MBP1046783.1"/>
    </source>
</evidence>
<dbReference type="Pfam" id="PF01479">
    <property type="entry name" value="S4"/>
    <property type="match status" value="1"/>
</dbReference>
<dbReference type="EC" id="5.4.99.-" evidence="5"/>
<dbReference type="PROSITE" id="PS01149">
    <property type="entry name" value="PSI_RSU"/>
    <property type="match status" value="1"/>
</dbReference>
<evidence type="ECO:0000313" key="8">
    <source>
        <dbReference type="Proteomes" id="UP000673375"/>
    </source>
</evidence>
<evidence type="ECO:0000256" key="2">
    <source>
        <dbReference type="ARBA" id="ARBA00022884"/>
    </source>
</evidence>
<dbReference type="RefSeq" id="WP_209557583.1">
    <property type="nucleotide sequence ID" value="NZ_JAEDXU010000005.1"/>
</dbReference>
<evidence type="ECO:0000256" key="1">
    <source>
        <dbReference type="ARBA" id="ARBA00008348"/>
    </source>
</evidence>
<keyword evidence="2 4" id="KW-0694">RNA-binding</keyword>
<dbReference type="SMART" id="SM00363">
    <property type="entry name" value="S4"/>
    <property type="match status" value="1"/>
</dbReference>
<comment type="similarity">
    <text evidence="1 5">Belongs to the pseudouridine synthase RsuA family.</text>
</comment>
<dbReference type="InterPro" id="IPR000748">
    <property type="entry name" value="PsdUridine_synth_RsuA/RluB/E/F"/>
</dbReference>
<keyword evidence="8" id="KW-1185">Reference proteome</keyword>
<dbReference type="Gene3D" id="3.10.290.10">
    <property type="entry name" value="RNA-binding S4 domain"/>
    <property type="match status" value="1"/>
</dbReference>
<accession>A0ABS4CK00</accession>
<dbReference type="SUPFAM" id="SSF55174">
    <property type="entry name" value="Alpha-L RNA-binding motif"/>
    <property type="match status" value="1"/>
</dbReference>
<dbReference type="InterPro" id="IPR020103">
    <property type="entry name" value="PsdUridine_synth_cat_dom_sf"/>
</dbReference>